<reference evidence="9" key="1">
    <citation type="submission" date="2021-02" db="EMBL/GenBank/DDBJ databases">
        <authorList>
            <person name="Dougan E. K."/>
            <person name="Rhodes N."/>
            <person name="Thang M."/>
            <person name="Chan C."/>
        </authorList>
    </citation>
    <scope>NUCLEOTIDE SEQUENCE</scope>
</reference>
<evidence type="ECO:0000256" key="4">
    <source>
        <dbReference type="ARBA" id="ARBA00022737"/>
    </source>
</evidence>
<feature type="transmembrane region" description="Helical" evidence="7">
    <location>
        <begin position="182"/>
        <end position="202"/>
    </location>
</feature>
<evidence type="ECO:0000256" key="6">
    <source>
        <dbReference type="ARBA" id="ARBA00023136"/>
    </source>
</evidence>
<dbReference type="InterPro" id="IPR051679">
    <property type="entry name" value="DASS-Related_Transporters"/>
</dbReference>
<feature type="transmembrane region" description="Helical" evidence="7">
    <location>
        <begin position="577"/>
        <end position="606"/>
    </location>
</feature>
<evidence type="ECO:0000256" key="1">
    <source>
        <dbReference type="ARBA" id="ARBA00004141"/>
    </source>
</evidence>
<name>A0A813HIS5_POLGL</name>
<dbReference type="EMBL" id="CAJNNV010031727">
    <property type="protein sequence ID" value="CAE8637593.1"/>
    <property type="molecule type" value="Genomic_DNA"/>
</dbReference>
<dbReference type="AlphaFoldDB" id="A0A813HIS5"/>
<evidence type="ECO:0000259" key="8">
    <source>
        <dbReference type="Pfam" id="PF03600"/>
    </source>
</evidence>
<dbReference type="PANTHER" id="PTHR43652">
    <property type="entry name" value="BASIC AMINO ACID ANTIPORTER YFCC-RELATED"/>
    <property type="match status" value="1"/>
</dbReference>
<dbReference type="InterPro" id="IPR004680">
    <property type="entry name" value="Cit_transptr-like_dom"/>
</dbReference>
<dbReference type="PANTHER" id="PTHR43652:SF2">
    <property type="entry name" value="BASIC AMINO ACID ANTIPORTER YFCC-RELATED"/>
    <property type="match status" value="1"/>
</dbReference>
<evidence type="ECO:0000256" key="2">
    <source>
        <dbReference type="ARBA" id="ARBA00022448"/>
    </source>
</evidence>
<dbReference type="PROSITE" id="PS01271">
    <property type="entry name" value="NA_SULFATE"/>
    <property type="match status" value="1"/>
</dbReference>
<sequence>MSMPWQSWVVLATLSVTLVVLFLEKGSPEQIMLGALVLLWNIGIVSTSEALNGFANPALISIGALFLVMQALDKSKIIERLARRVLDRSKTERSALLCLCLTTFILSALFNNTPLVVLFMPIVRDWARRREQAPSKFLIPLSYSSIMGGTLTTIGSSTNLLVNGLLEQAGYVPFGFLDPSKASLPVGVIGLAFLVLAGPRLLPKNKGGLFREVREHGDNLVTALEITDSSQFVGKSAADVLLKCGLPSASLLKIRRRLGCAAATTPQPSHVVVGASQLEEVQVDMGGTASAGCGLGENDSDFNSRFLSLDIGGSSDASEDSNILEVYPVPPHELAQAGDVFLLSLPRDIVMEMISKSESGIKVCSMHANDALSSKSEFVELVLAAQSKLTGQPVSSGAQLTKQLYNSGLVAIRRRTWGTSSLLGTQKKIEDPNLFEREASSSELQSASFTPGDVLLVLAEKGVEFPKSDFLLVTRLGDLEMPVTMLDYVPLLLFVAGLILTALDIAPMVQVSLTLVMLFMLGGWIKAADVRTAVDSQLLILIGSALGISVAIQKSGLAQNLAQAIFALDPPRALVPALLFLVIMLITELVTNNAAAAIGVPIAIALSKELGLASPHPLVMTVMLAASTAYASPIGYATNLMVMGPGGYSFLDFFRIGACMDLIWLVGISIMIPLTWPLI</sequence>
<feature type="transmembrane region" description="Helical" evidence="7">
    <location>
        <begin position="6"/>
        <end position="23"/>
    </location>
</feature>
<dbReference type="GO" id="GO:0055085">
    <property type="term" value="P:transmembrane transport"/>
    <property type="evidence" value="ECO:0007669"/>
    <property type="project" value="InterPro"/>
</dbReference>
<keyword evidence="4" id="KW-0677">Repeat</keyword>
<dbReference type="OrthoDB" id="442352at2759"/>
<keyword evidence="6 7" id="KW-0472">Membrane</keyword>
<organism evidence="9 10">
    <name type="scientific">Polarella glacialis</name>
    <name type="common">Dinoflagellate</name>
    <dbReference type="NCBI Taxonomy" id="89957"/>
    <lineage>
        <taxon>Eukaryota</taxon>
        <taxon>Sar</taxon>
        <taxon>Alveolata</taxon>
        <taxon>Dinophyceae</taxon>
        <taxon>Suessiales</taxon>
        <taxon>Suessiaceae</taxon>
        <taxon>Polarella</taxon>
    </lineage>
</organism>
<feature type="transmembrane region" description="Helical" evidence="7">
    <location>
        <begin position="30"/>
        <end position="48"/>
    </location>
</feature>
<accession>A0A813HIS5</accession>
<feature type="transmembrane region" description="Helical" evidence="7">
    <location>
        <begin position="93"/>
        <end position="110"/>
    </location>
</feature>
<evidence type="ECO:0000313" key="9">
    <source>
        <dbReference type="EMBL" id="CAE8637593.1"/>
    </source>
</evidence>
<keyword evidence="2" id="KW-0813">Transport</keyword>
<feature type="transmembrane region" description="Helical" evidence="7">
    <location>
        <begin position="54"/>
        <end position="72"/>
    </location>
</feature>
<evidence type="ECO:0000256" key="7">
    <source>
        <dbReference type="SAM" id="Phobius"/>
    </source>
</evidence>
<protein>
    <recommendedName>
        <fullName evidence="8">Citrate transporter-like domain-containing protein</fullName>
    </recommendedName>
</protein>
<comment type="subcellular location">
    <subcellularLocation>
        <location evidence="1">Membrane</location>
        <topology evidence="1">Multi-pass membrane protein</topology>
    </subcellularLocation>
</comment>
<feature type="domain" description="Citrate transporter-like" evidence="8">
    <location>
        <begin position="31"/>
        <end position="621"/>
    </location>
</feature>
<keyword evidence="3 7" id="KW-0812">Transmembrane</keyword>
<dbReference type="Proteomes" id="UP000654075">
    <property type="component" value="Unassembled WGS sequence"/>
</dbReference>
<dbReference type="InterPro" id="IPR031312">
    <property type="entry name" value="Na/sul_symport_CS"/>
</dbReference>
<keyword evidence="5 7" id="KW-1133">Transmembrane helix</keyword>
<feature type="transmembrane region" description="Helical" evidence="7">
    <location>
        <begin position="485"/>
        <end position="503"/>
    </location>
</feature>
<dbReference type="Pfam" id="PF03600">
    <property type="entry name" value="CitMHS"/>
    <property type="match status" value="1"/>
</dbReference>
<proteinExistence type="predicted"/>
<feature type="transmembrane region" description="Helical" evidence="7">
    <location>
        <begin position="618"/>
        <end position="641"/>
    </location>
</feature>
<feature type="transmembrane region" description="Helical" evidence="7">
    <location>
        <begin position="653"/>
        <end position="676"/>
    </location>
</feature>
<gene>
    <name evidence="9" type="ORF">PGLA1383_LOCUS52932</name>
</gene>
<dbReference type="OMA" id="AVQWDVI"/>
<keyword evidence="10" id="KW-1185">Reference proteome</keyword>
<comment type="caution">
    <text evidence="9">The sequence shown here is derived from an EMBL/GenBank/DDBJ whole genome shotgun (WGS) entry which is preliminary data.</text>
</comment>
<evidence type="ECO:0000256" key="5">
    <source>
        <dbReference type="ARBA" id="ARBA00022989"/>
    </source>
</evidence>
<feature type="transmembrane region" description="Helical" evidence="7">
    <location>
        <begin position="538"/>
        <end position="557"/>
    </location>
</feature>
<dbReference type="GO" id="GO:0005886">
    <property type="term" value="C:plasma membrane"/>
    <property type="evidence" value="ECO:0007669"/>
    <property type="project" value="TreeGrafter"/>
</dbReference>
<evidence type="ECO:0000313" key="10">
    <source>
        <dbReference type="Proteomes" id="UP000654075"/>
    </source>
</evidence>
<evidence type="ECO:0000256" key="3">
    <source>
        <dbReference type="ARBA" id="ARBA00022692"/>
    </source>
</evidence>